<feature type="domain" description="Threonine/serine exporter-like N-terminal" evidence="3">
    <location>
        <begin position="42"/>
        <end position="276"/>
    </location>
</feature>
<evidence type="ECO:0000313" key="4">
    <source>
        <dbReference type="EMBL" id="OAT67713.1"/>
    </source>
</evidence>
<feature type="transmembrane region" description="Helical" evidence="2">
    <location>
        <begin position="397"/>
        <end position="417"/>
    </location>
</feature>
<reference evidence="4 5" key="1">
    <citation type="submission" date="2016-01" db="EMBL/GenBank/DDBJ databases">
        <title>Mycobacterium immunogenum strain CD11_6 genome sequencing and assembly.</title>
        <authorList>
            <person name="Kaur G."/>
            <person name="Nair G.R."/>
            <person name="Mayilraj S."/>
        </authorList>
    </citation>
    <scope>NUCLEOTIDE SEQUENCE [LARGE SCALE GENOMIC DNA]</scope>
    <source>
        <strain evidence="4 5">CD11-6</strain>
    </source>
</reference>
<dbReference type="AlphaFoldDB" id="A0A179V9L0"/>
<gene>
    <name evidence="4" type="ORF">AWB85_11230</name>
</gene>
<dbReference type="InterPro" id="IPR051361">
    <property type="entry name" value="ThrE/Ser_Exporter"/>
</dbReference>
<feature type="transmembrane region" description="Helical" evidence="2">
    <location>
        <begin position="169"/>
        <end position="186"/>
    </location>
</feature>
<feature type="transmembrane region" description="Helical" evidence="2">
    <location>
        <begin position="142"/>
        <end position="163"/>
    </location>
</feature>
<feature type="transmembrane region" description="Helical" evidence="2">
    <location>
        <begin position="256"/>
        <end position="277"/>
    </location>
</feature>
<accession>A0A179V9L0</accession>
<dbReference type="PANTHER" id="PTHR31082">
    <property type="entry name" value="PHEROMONE-REGULATED MEMBRANE PROTEIN 10"/>
    <property type="match status" value="1"/>
</dbReference>
<proteinExistence type="inferred from homology"/>
<evidence type="ECO:0000256" key="2">
    <source>
        <dbReference type="SAM" id="Phobius"/>
    </source>
</evidence>
<feature type="transmembrane region" description="Helical" evidence="2">
    <location>
        <begin position="338"/>
        <end position="358"/>
    </location>
</feature>
<feature type="transmembrane region" description="Helical" evidence="2">
    <location>
        <begin position="223"/>
        <end position="244"/>
    </location>
</feature>
<protein>
    <recommendedName>
        <fullName evidence="3">Threonine/serine exporter-like N-terminal domain-containing protein</fullName>
    </recommendedName>
</protein>
<dbReference type="Pfam" id="PF06738">
    <property type="entry name" value="ThrE"/>
    <property type="match status" value="1"/>
</dbReference>
<dbReference type="EMBL" id="LQYE01000028">
    <property type="protein sequence ID" value="OAT67713.1"/>
    <property type="molecule type" value="Genomic_DNA"/>
</dbReference>
<sequence length="433" mass="44917">MTALTRRGRALALVRKTLKDKPVPLADAKRFPDAEVVTMLRMLGIAMLEVGQPTNLVLAKLHDIAPQYTDKELRAVVLPTVLIIQIDGVTGQLEVEESTRNTAQLDQAGHIDAIADMAVAGAIAPTDAIARIYQIRCLKPRFGALVTVVGHTILTLGFGLALAPTSSALPAYLVLGLIVGVLMLATNPMPTLAATMPAVAAFVVTVISTLIVANVPSEGLARVLAPALIAVLPGMTLTIGALELTSTQLMAGSTRIVYGMAQLMLLALGVVIGVKVAGPPEPSPLGPPLGSWTIALAVPVIAVGFYLYKSAPRGSLIWLVLAIGVAMLGQRLGGLFLAPAMTGFIGAVAVVPFALFAARFKGAPSAIVLLLAAFWCLVPGALSFVNVSEVAATGHANLTALLDTCMAIFSIALGLLVGASLHRGMRYALTVTR</sequence>
<dbReference type="PANTHER" id="PTHR31082:SF4">
    <property type="entry name" value="PHEROMONE-REGULATED MEMBRANE PROTEIN 10"/>
    <property type="match status" value="1"/>
</dbReference>
<dbReference type="InterPro" id="IPR010619">
    <property type="entry name" value="ThrE-like_N"/>
</dbReference>
<keyword evidence="2" id="KW-0812">Transmembrane</keyword>
<comment type="similarity">
    <text evidence="1">Belongs to the ThrE exporter (TC 2.A.79) family.</text>
</comment>
<feature type="transmembrane region" description="Helical" evidence="2">
    <location>
        <begin position="315"/>
        <end position="332"/>
    </location>
</feature>
<dbReference type="Proteomes" id="UP000186919">
    <property type="component" value="Unassembled WGS sequence"/>
</dbReference>
<comment type="caution">
    <text evidence="4">The sequence shown here is derived from an EMBL/GenBank/DDBJ whole genome shotgun (WGS) entry which is preliminary data.</text>
</comment>
<evidence type="ECO:0000313" key="5">
    <source>
        <dbReference type="Proteomes" id="UP000186919"/>
    </source>
</evidence>
<keyword evidence="2" id="KW-0472">Membrane</keyword>
<feature type="transmembrane region" description="Helical" evidence="2">
    <location>
        <begin position="289"/>
        <end position="308"/>
    </location>
</feature>
<evidence type="ECO:0000256" key="1">
    <source>
        <dbReference type="ARBA" id="ARBA00034125"/>
    </source>
</evidence>
<keyword evidence="2" id="KW-1133">Transmembrane helix</keyword>
<feature type="transmembrane region" description="Helical" evidence="2">
    <location>
        <begin position="198"/>
        <end position="217"/>
    </location>
</feature>
<name>A0A179V9L0_9MYCO</name>
<feature type="transmembrane region" description="Helical" evidence="2">
    <location>
        <begin position="365"/>
        <end position="385"/>
    </location>
</feature>
<evidence type="ECO:0000259" key="3">
    <source>
        <dbReference type="Pfam" id="PF06738"/>
    </source>
</evidence>
<dbReference type="GO" id="GO:0022857">
    <property type="term" value="F:transmembrane transporter activity"/>
    <property type="evidence" value="ECO:0007669"/>
    <property type="project" value="InterPro"/>
</dbReference>
<organism evidence="4 5">
    <name type="scientific">Mycobacteroides immunogenum</name>
    <dbReference type="NCBI Taxonomy" id="83262"/>
    <lineage>
        <taxon>Bacteria</taxon>
        <taxon>Bacillati</taxon>
        <taxon>Actinomycetota</taxon>
        <taxon>Actinomycetes</taxon>
        <taxon>Mycobacteriales</taxon>
        <taxon>Mycobacteriaceae</taxon>
        <taxon>Mycobacteroides</taxon>
    </lineage>
</organism>
<dbReference type="RefSeq" id="WP_064631592.1">
    <property type="nucleotide sequence ID" value="NZ_LQYE01000028.1"/>
</dbReference>